<gene>
    <name evidence="12" type="primary">LOC113430303</name>
</gene>
<keyword evidence="11" id="KW-1185">Reference proteome</keyword>
<dbReference type="GO" id="GO:0006493">
    <property type="term" value="P:protein O-linked glycosylation"/>
    <property type="evidence" value="ECO:0007669"/>
    <property type="project" value="TreeGrafter"/>
</dbReference>
<dbReference type="EC" id="2.4.1.-" evidence="10"/>
<accession>A0A6J1W6U2</accession>
<name>A0A6J1W6U2_9SAUR</name>
<evidence type="ECO:0000256" key="2">
    <source>
        <dbReference type="ARBA" id="ARBA00008661"/>
    </source>
</evidence>
<comment type="similarity">
    <text evidence="2 10">Belongs to the glycosyltransferase 31 family.</text>
</comment>
<evidence type="ECO:0000256" key="9">
    <source>
        <dbReference type="ARBA" id="ARBA00023136"/>
    </source>
</evidence>
<dbReference type="Proteomes" id="UP000504612">
    <property type="component" value="Unplaced"/>
</dbReference>
<evidence type="ECO:0000256" key="6">
    <source>
        <dbReference type="ARBA" id="ARBA00022968"/>
    </source>
</evidence>
<evidence type="ECO:0000256" key="10">
    <source>
        <dbReference type="RuleBase" id="RU363063"/>
    </source>
</evidence>
<keyword evidence="9 10" id="KW-0472">Membrane</keyword>
<dbReference type="GO" id="GO:0000139">
    <property type="term" value="C:Golgi membrane"/>
    <property type="evidence" value="ECO:0007669"/>
    <property type="project" value="UniProtKB-SubCell"/>
</dbReference>
<protein>
    <recommendedName>
        <fullName evidence="10">Hexosyltransferase</fullName>
        <ecNumber evidence="10">2.4.1.-</ecNumber>
    </recommendedName>
</protein>
<dbReference type="PANTHER" id="PTHR11214:SF387">
    <property type="entry name" value="HEXOSYLTRANSFERASE"/>
    <property type="match status" value="1"/>
</dbReference>
<dbReference type="AlphaFoldDB" id="A0A6J1W6U2"/>
<evidence type="ECO:0000256" key="7">
    <source>
        <dbReference type="ARBA" id="ARBA00022989"/>
    </source>
</evidence>
<comment type="subcellular location">
    <subcellularLocation>
        <location evidence="1 10">Golgi apparatus membrane</location>
        <topology evidence="1 10">Single-pass type II membrane protein</topology>
    </subcellularLocation>
</comment>
<reference evidence="12" key="1">
    <citation type="submission" date="2025-08" db="UniProtKB">
        <authorList>
            <consortium name="RefSeq"/>
        </authorList>
    </citation>
    <scope>IDENTIFICATION</scope>
</reference>
<evidence type="ECO:0000256" key="3">
    <source>
        <dbReference type="ARBA" id="ARBA00022676"/>
    </source>
</evidence>
<keyword evidence="8 10" id="KW-0333">Golgi apparatus</keyword>
<keyword evidence="5 10" id="KW-0812">Transmembrane</keyword>
<evidence type="ECO:0000256" key="1">
    <source>
        <dbReference type="ARBA" id="ARBA00004323"/>
    </source>
</evidence>
<dbReference type="RefSeq" id="XP_026548543.1">
    <property type="nucleotide sequence ID" value="XM_026692758.1"/>
</dbReference>
<dbReference type="Pfam" id="PF01762">
    <property type="entry name" value="Galactosyl_T"/>
    <property type="match status" value="1"/>
</dbReference>
<keyword evidence="7 10" id="KW-1133">Transmembrane helix</keyword>
<evidence type="ECO:0000256" key="4">
    <source>
        <dbReference type="ARBA" id="ARBA00022679"/>
    </source>
</evidence>
<dbReference type="GO" id="GO:0030311">
    <property type="term" value="P:poly-N-acetyllactosamine biosynthetic process"/>
    <property type="evidence" value="ECO:0007669"/>
    <property type="project" value="TreeGrafter"/>
</dbReference>
<evidence type="ECO:0000256" key="5">
    <source>
        <dbReference type="ARBA" id="ARBA00022692"/>
    </source>
</evidence>
<keyword evidence="6 10" id="KW-0735">Signal-anchor</keyword>
<evidence type="ECO:0000313" key="11">
    <source>
        <dbReference type="Proteomes" id="UP000504612"/>
    </source>
</evidence>
<dbReference type="GeneID" id="113430303"/>
<keyword evidence="3 10" id="KW-0328">Glycosyltransferase</keyword>
<organism evidence="11 12">
    <name type="scientific">Notechis scutatus</name>
    <name type="common">mainland tiger snake</name>
    <dbReference type="NCBI Taxonomy" id="8663"/>
    <lineage>
        <taxon>Eukaryota</taxon>
        <taxon>Metazoa</taxon>
        <taxon>Chordata</taxon>
        <taxon>Craniata</taxon>
        <taxon>Vertebrata</taxon>
        <taxon>Euteleostomi</taxon>
        <taxon>Lepidosauria</taxon>
        <taxon>Squamata</taxon>
        <taxon>Bifurcata</taxon>
        <taxon>Unidentata</taxon>
        <taxon>Episquamata</taxon>
        <taxon>Toxicofera</taxon>
        <taxon>Serpentes</taxon>
        <taxon>Colubroidea</taxon>
        <taxon>Elapidae</taxon>
        <taxon>Hydrophiinae</taxon>
        <taxon>Notechis</taxon>
    </lineage>
</organism>
<evidence type="ECO:0000313" key="12">
    <source>
        <dbReference type="RefSeq" id="XP_026548543.1"/>
    </source>
</evidence>
<keyword evidence="4" id="KW-0808">Transferase</keyword>
<proteinExistence type="inferred from homology"/>
<sequence length="207" mass="23306">MAPSRLLLLLPQLPPRPRACLLWALALGVLLPLLFLFLTWPWGSGGPPTAPWKLHLLQASPEPVAALTDGTFTFYLNRSVYESLYPHLQLYRCRELMAQDGLCQGPSRLPLLLLAIKSHPASGLRRATLRRTWAQPVEVGGFRLQPLFLLGVTPDPRQLALVARENEVFGDILMWDLGESHHNLSLKESCFLQWVQGHCQRAAFVFK</sequence>
<feature type="non-terminal residue" evidence="12">
    <location>
        <position position="207"/>
    </location>
</feature>
<dbReference type="GO" id="GO:0016262">
    <property type="term" value="F:protein N-acetylglucosaminyltransferase activity"/>
    <property type="evidence" value="ECO:0007669"/>
    <property type="project" value="TreeGrafter"/>
</dbReference>
<dbReference type="InterPro" id="IPR002659">
    <property type="entry name" value="Glyco_trans_31"/>
</dbReference>
<evidence type="ECO:0000256" key="8">
    <source>
        <dbReference type="ARBA" id="ARBA00023034"/>
    </source>
</evidence>
<dbReference type="KEGG" id="nss:113430303"/>
<dbReference type="PANTHER" id="PTHR11214">
    <property type="entry name" value="BETA-1,3-N-ACETYLGLUCOSAMINYLTRANSFERASE"/>
    <property type="match status" value="1"/>
</dbReference>
<feature type="transmembrane region" description="Helical" evidence="10">
    <location>
        <begin position="21"/>
        <end position="43"/>
    </location>
</feature>